<gene>
    <name evidence="1" type="ORF">HUJ06_024230</name>
</gene>
<dbReference type="AlphaFoldDB" id="A0A822XR10"/>
<dbReference type="EMBL" id="DUZY01000001">
    <property type="protein sequence ID" value="DAD22767.1"/>
    <property type="molecule type" value="Genomic_DNA"/>
</dbReference>
<protein>
    <submittedName>
        <fullName evidence="1">Uncharacterized protein</fullName>
    </submittedName>
</protein>
<comment type="caution">
    <text evidence="1">The sequence shown here is derived from an EMBL/GenBank/DDBJ whole genome shotgun (WGS) entry which is preliminary data.</text>
</comment>
<evidence type="ECO:0000313" key="1">
    <source>
        <dbReference type="EMBL" id="DAD22767.1"/>
    </source>
</evidence>
<organism evidence="1 2">
    <name type="scientific">Nelumbo nucifera</name>
    <name type="common">Sacred lotus</name>
    <dbReference type="NCBI Taxonomy" id="4432"/>
    <lineage>
        <taxon>Eukaryota</taxon>
        <taxon>Viridiplantae</taxon>
        <taxon>Streptophyta</taxon>
        <taxon>Embryophyta</taxon>
        <taxon>Tracheophyta</taxon>
        <taxon>Spermatophyta</taxon>
        <taxon>Magnoliopsida</taxon>
        <taxon>Proteales</taxon>
        <taxon>Nelumbonaceae</taxon>
        <taxon>Nelumbo</taxon>
    </lineage>
</organism>
<reference evidence="1 2" key="1">
    <citation type="journal article" date="2020" name="Mol. Biol. Evol.">
        <title>Distinct Expression and Methylation Patterns for Genes with Different Fates following a Single Whole-Genome Duplication in Flowering Plants.</title>
        <authorList>
            <person name="Shi T."/>
            <person name="Rahmani R.S."/>
            <person name="Gugger P.F."/>
            <person name="Wang M."/>
            <person name="Li H."/>
            <person name="Zhang Y."/>
            <person name="Li Z."/>
            <person name="Wang Q."/>
            <person name="Van de Peer Y."/>
            <person name="Marchal K."/>
            <person name="Chen J."/>
        </authorList>
    </citation>
    <scope>NUCLEOTIDE SEQUENCE [LARGE SCALE GENOMIC DNA]</scope>
    <source>
        <tissue evidence="1">Leaf</tissue>
    </source>
</reference>
<dbReference type="Proteomes" id="UP000607653">
    <property type="component" value="Unassembled WGS sequence"/>
</dbReference>
<sequence length="268" mass="29269">MQQFHPLHCFSKPKESLITGGSSLIVGATAFSPFFIVVNHRSFGASSLITGVGGRTVQFSEADVALIRGLGLSSSTVSLSEGVVGSGLLPRSFSFDQNHSASIELDLGWRRLKKIVVSSCGAGSNRGSSSYSGCLFGCSIVLMAWFYEHTTLFSPSVPDAIPHLFKCGNMGYQWKSKRADFLKKARVETVIEGLNPTSEEMALVDVRSEGCFVDRGGHGMGGEPFYNGEDVDHGWRWPGQKEFCKSCMESMEYQILCTEAEEYNSTRK</sequence>
<proteinExistence type="predicted"/>
<name>A0A822XR10_NELNU</name>
<keyword evidence="2" id="KW-1185">Reference proteome</keyword>
<evidence type="ECO:0000313" key="2">
    <source>
        <dbReference type="Proteomes" id="UP000607653"/>
    </source>
</evidence>
<accession>A0A822XR10</accession>